<keyword evidence="4" id="KW-1185">Reference proteome</keyword>
<feature type="compositionally biased region" description="Basic and acidic residues" evidence="1">
    <location>
        <begin position="699"/>
        <end position="722"/>
    </location>
</feature>
<proteinExistence type="predicted"/>
<evidence type="ECO:0000313" key="4">
    <source>
        <dbReference type="Proteomes" id="UP000703269"/>
    </source>
</evidence>
<organism evidence="3 4">
    <name type="scientific">Phanerochaete sordida</name>
    <dbReference type="NCBI Taxonomy" id="48140"/>
    <lineage>
        <taxon>Eukaryota</taxon>
        <taxon>Fungi</taxon>
        <taxon>Dikarya</taxon>
        <taxon>Basidiomycota</taxon>
        <taxon>Agaricomycotina</taxon>
        <taxon>Agaricomycetes</taxon>
        <taxon>Polyporales</taxon>
        <taxon>Phanerochaetaceae</taxon>
        <taxon>Phanerochaete</taxon>
    </lineage>
</organism>
<comment type="caution">
    <text evidence="3">The sequence shown here is derived from an EMBL/GenBank/DDBJ whole genome shotgun (WGS) entry which is preliminary data.</text>
</comment>
<dbReference type="EMBL" id="BPQB01000017">
    <property type="protein sequence ID" value="GJE90510.1"/>
    <property type="molecule type" value="Genomic_DNA"/>
</dbReference>
<dbReference type="Pfam" id="PF01419">
    <property type="entry name" value="Jacalin"/>
    <property type="match status" value="1"/>
</dbReference>
<dbReference type="SUPFAM" id="SSF89372">
    <property type="entry name" value="Fucose-specific lectin"/>
    <property type="match status" value="1"/>
</dbReference>
<dbReference type="SUPFAM" id="SSF51101">
    <property type="entry name" value="Mannose-binding lectins"/>
    <property type="match status" value="1"/>
</dbReference>
<feature type="domain" description="Jacalin-type lectin" evidence="2">
    <location>
        <begin position="376"/>
        <end position="496"/>
    </location>
</feature>
<dbReference type="InterPro" id="IPR036404">
    <property type="entry name" value="Jacalin-like_lectin_dom_sf"/>
</dbReference>
<dbReference type="SMART" id="SM00915">
    <property type="entry name" value="Jacalin"/>
    <property type="match status" value="1"/>
</dbReference>
<evidence type="ECO:0000259" key="2">
    <source>
        <dbReference type="SMART" id="SM00915"/>
    </source>
</evidence>
<gene>
    <name evidence="3" type="ORF">PsYK624_066500</name>
</gene>
<name>A0A9P3GAT3_9APHY</name>
<protein>
    <submittedName>
        <fullName evidence="3">Jacalin-like lectin domain-containing protein</fullName>
    </submittedName>
</protein>
<evidence type="ECO:0000313" key="3">
    <source>
        <dbReference type="EMBL" id="GJE90510.1"/>
    </source>
</evidence>
<accession>A0A9P3GAT3</accession>
<dbReference type="AlphaFoldDB" id="A0A9P3GAT3"/>
<dbReference type="Gene3D" id="2.120.10.70">
    <property type="entry name" value="Fucose-specific lectin"/>
    <property type="match status" value="2"/>
</dbReference>
<dbReference type="Gene3D" id="2.100.10.30">
    <property type="entry name" value="Jacalin-like lectin domain"/>
    <property type="match status" value="1"/>
</dbReference>
<reference evidence="3 4" key="1">
    <citation type="submission" date="2021-08" db="EMBL/GenBank/DDBJ databases">
        <title>Draft Genome Sequence of Phanerochaete sordida strain YK-624.</title>
        <authorList>
            <person name="Mori T."/>
            <person name="Dohra H."/>
            <person name="Suzuki T."/>
            <person name="Kawagishi H."/>
            <person name="Hirai H."/>
        </authorList>
    </citation>
    <scope>NUCLEOTIDE SEQUENCE [LARGE SCALE GENOMIC DNA]</scope>
    <source>
        <strain evidence="3 4">YK-624</strain>
    </source>
</reference>
<dbReference type="Proteomes" id="UP000703269">
    <property type="component" value="Unassembled WGS sequence"/>
</dbReference>
<dbReference type="OrthoDB" id="2793994at2759"/>
<feature type="compositionally biased region" description="Basic and acidic residues" evidence="1">
    <location>
        <begin position="678"/>
        <end position="690"/>
    </location>
</feature>
<sequence>MAPVHYPKPGGVEPPGGVSTQLVCWRAIDPSPLRISLSELPCLSHSAGGVRIYSRTPDGFVREFCNNTAAETLDDALLHKKLDIVDHRTGWFPGQQMFQSSPDSALCSFAWAAWSQSVFYQDDSGNLHEWQHLNEWKKTGFMQERCLVGTNIAAVYSSDGAQVVLFFQDDEGWVCSRTATVKAMSYWVWKDAKRIAKAVPGTGIGATATNDLKDIRLFFQDEQKKLCEYKGAFGADINVNMTPAPNGLSVPFDYEVGDITAISWGANSQIRVYLQDKKYTIVEYVCDGGKWQPNLGNFSHNGLPDTDIIAYVRNEGGKNGFCVVIIWTGSDQELYQSVWSTAAGKWSSPMSIGSVRGMGEMAGSWTGQNHFREYRKDERSLDKIHLCVMNNVIAGFKLEWSGDNKDPWFGRDAGKDARVLKLKPDEDITAVWYAEDPDRQRVTGLRFQTTEGNISLWYGQEGREANVWTHGGHALAGFQGCCAGDVLTGLAPIWSTRNRGLDAAQLQAVDAQSKVLEAAAADARLKYIALKAAADELHAREEQRVAGSARAAMQAVVEMARWVAYLHDLSVAASKAPLGGPADRAKDIAAKQRACSEAADKLEDAFKTMCGVCDALKAEGNTLTQKLKDAFGKVKAANTSLHKLYSKLSVSVRSLEDTKNLLEGRELRNAMTDLTDAEATRKQREAELTKANDGGESYAVRKAETNKSTADKAAREAKTRHDTVTKQLDTLARSLAAIAKSSTDAHTDIGDITQTQAELDALLRAQNARDAAATDLAAAAAAIHRASGPLDAQGTAPKFAAALLAIVAETKKVERLARAMPVDGVDYALLEKTLAQIVKGQ</sequence>
<feature type="region of interest" description="Disordered" evidence="1">
    <location>
        <begin position="674"/>
        <end position="722"/>
    </location>
</feature>
<evidence type="ECO:0000256" key="1">
    <source>
        <dbReference type="SAM" id="MobiDB-lite"/>
    </source>
</evidence>
<dbReference type="InterPro" id="IPR001229">
    <property type="entry name" value="Jacalin-like_lectin_dom"/>
</dbReference>